<feature type="non-terminal residue" evidence="1">
    <location>
        <position position="1"/>
    </location>
</feature>
<dbReference type="EMBL" id="BKCJ011453840">
    <property type="protein sequence ID" value="GFD35036.1"/>
    <property type="molecule type" value="Genomic_DNA"/>
</dbReference>
<evidence type="ECO:0000313" key="1">
    <source>
        <dbReference type="EMBL" id="GFD35036.1"/>
    </source>
</evidence>
<gene>
    <name evidence="1" type="ORF">Tci_907005</name>
</gene>
<accession>A0A699VNR2</accession>
<organism evidence="1">
    <name type="scientific">Tanacetum cinerariifolium</name>
    <name type="common">Dalmatian daisy</name>
    <name type="synonym">Chrysanthemum cinerariifolium</name>
    <dbReference type="NCBI Taxonomy" id="118510"/>
    <lineage>
        <taxon>Eukaryota</taxon>
        <taxon>Viridiplantae</taxon>
        <taxon>Streptophyta</taxon>
        <taxon>Embryophyta</taxon>
        <taxon>Tracheophyta</taxon>
        <taxon>Spermatophyta</taxon>
        <taxon>Magnoliopsida</taxon>
        <taxon>eudicotyledons</taxon>
        <taxon>Gunneridae</taxon>
        <taxon>Pentapetalae</taxon>
        <taxon>asterids</taxon>
        <taxon>campanulids</taxon>
        <taxon>Asterales</taxon>
        <taxon>Asteraceae</taxon>
        <taxon>Asteroideae</taxon>
        <taxon>Anthemideae</taxon>
        <taxon>Anthemidinae</taxon>
        <taxon>Tanacetum</taxon>
    </lineage>
</organism>
<reference evidence="1" key="1">
    <citation type="journal article" date="2019" name="Sci. Rep.">
        <title>Draft genome of Tanacetum cinerariifolium, the natural source of mosquito coil.</title>
        <authorList>
            <person name="Yamashiro T."/>
            <person name="Shiraishi A."/>
            <person name="Satake H."/>
            <person name="Nakayama K."/>
        </authorList>
    </citation>
    <scope>NUCLEOTIDE SEQUENCE</scope>
</reference>
<protein>
    <submittedName>
        <fullName evidence="1">Uncharacterized protein</fullName>
    </submittedName>
</protein>
<name>A0A699VNR2_TANCI</name>
<proteinExistence type="predicted"/>
<sequence length="131" mass="14158">FAVSGFARAIQNQLGNRRCVQDGLGPGRAAQAGHTTGCSRAGFRSDTAFAAIARLAQRHVQIDQPRCCHQSCADLSGFQVNVDDLIQTADRVDDASVDDAELHCAFSCSNWRCAVWPLMAMDKTAMRTAMP</sequence>
<dbReference type="AlphaFoldDB" id="A0A699VNR2"/>
<comment type="caution">
    <text evidence="1">The sequence shown here is derived from an EMBL/GenBank/DDBJ whole genome shotgun (WGS) entry which is preliminary data.</text>
</comment>